<organism evidence="3">
    <name type="scientific">hydrothermal vent metagenome</name>
    <dbReference type="NCBI Taxonomy" id="652676"/>
    <lineage>
        <taxon>unclassified sequences</taxon>
        <taxon>metagenomes</taxon>
        <taxon>ecological metagenomes</taxon>
    </lineage>
</organism>
<sequence length="97" mass="10887">MEYQQHNPPHPGEFIRTVYLEPLKLSANEVSKKLGVHSSTFGRLVSEKSDVSAEMAIKLEAVLGRSAESWLLMQDQYDLANIRRAVDVSGLTAINFR</sequence>
<dbReference type="PANTHER" id="PTHR36924:SF1">
    <property type="entry name" value="ANTITOXIN HIGA-1"/>
    <property type="match status" value="1"/>
</dbReference>
<dbReference type="InterPro" id="IPR013430">
    <property type="entry name" value="Toxin_antidote_HigA"/>
</dbReference>
<evidence type="ECO:0000259" key="2">
    <source>
        <dbReference type="PROSITE" id="PS50943"/>
    </source>
</evidence>
<dbReference type="SMART" id="SM00530">
    <property type="entry name" value="HTH_XRE"/>
    <property type="match status" value="1"/>
</dbReference>
<accession>A0A3B0R4H4</accession>
<dbReference type="AlphaFoldDB" id="A0A3B0R4H4"/>
<dbReference type="PANTHER" id="PTHR36924">
    <property type="entry name" value="ANTITOXIN HIGA-1"/>
    <property type="match status" value="1"/>
</dbReference>
<dbReference type="GO" id="GO:0003677">
    <property type="term" value="F:DNA binding"/>
    <property type="evidence" value="ECO:0007669"/>
    <property type="project" value="UniProtKB-KW"/>
</dbReference>
<dbReference type="Gene3D" id="1.10.260.40">
    <property type="entry name" value="lambda repressor-like DNA-binding domains"/>
    <property type="match status" value="1"/>
</dbReference>
<dbReference type="EMBL" id="UOED01000008">
    <property type="protein sequence ID" value="VAV86537.1"/>
    <property type="molecule type" value="Genomic_DNA"/>
</dbReference>
<dbReference type="CDD" id="cd00093">
    <property type="entry name" value="HTH_XRE"/>
    <property type="match status" value="1"/>
</dbReference>
<evidence type="ECO:0000313" key="3">
    <source>
        <dbReference type="EMBL" id="VAV86537.1"/>
    </source>
</evidence>
<keyword evidence="1" id="KW-0238">DNA-binding</keyword>
<dbReference type="Pfam" id="PF01381">
    <property type="entry name" value="HTH_3"/>
    <property type="match status" value="1"/>
</dbReference>
<dbReference type="NCBIfam" id="TIGR02607">
    <property type="entry name" value="antidote_HigA"/>
    <property type="match status" value="1"/>
</dbReference>
<reference evidence="3" key="1">
    <citation type="submission" date="2018-06" db="EMBL/GenBank/DDBJ databases">
        <authorList>
            <person name="Zhirakovskaya E."/>
        </authorList>
    </citation>
    <scope>NUCLEOTIDE SEQUENCE</scope>
</reference>
<dbReference type="SUPFAM" id="SSF47413">
    <property type="entry name" value="lambda repressor-like DNA-binding domains"/>
    <property type="match status" value="1"/>
</dbReference>
<dbReference type="PROSITE" id="PS50943">
    <property type="entry name" value="HTH_CROC1"/>
    <property type="match status" value="1"/>
</dbReference>
<dbReference type="InterPro" id="IPR010982">
    <property type="entry name" value="Lambda_DNA-bd_dom_sf"/>
</dbReference>
<dbReference type="InterPro" id="IPR001387">
    <property type="entry name" value="Cro/C1-type_HTH"/>
</dbReference>
<evidence type="ECO:0000256" key="1">
    <source>
        <dbReference type="ARBA" id="ARBA00023125"/>
    </source>
</evidence>
<gene>
    <name evidence="3" type="ORF">MNBD_ALPHA02-2118</name>
</gene>
<name>A0A3B0R4H4_9ZZZZ</name>
<feature type="domain" description="HTH cro/C1-type" evidence="2">
    <location>
        <begin position="23"/>
        <end position="70"/>
    </location>
</feature>
<protein>
    <submittedName>
        <fullName evidence="3">HigA protein (Antitoxin to HigB)</fullName>
    </submittedName>
</protein>
<proteinExistence type="predicted"/>
<feature type="non-terminal residue" evidence="3">
    <location>
        <position position="97"/>
    </location>
</feature>